<comment type="similarity">
    <text evidence="3">Belongs to the misato family.</text>
</comment>
<dbReference type="InterPro" id="IPR036525">
    <property type="entry name" value="Tubulin/FtsZ_GTPase_sf"/>
</dbReference>
<evidence type="ECO:0000256" key="4">
    <source>
        <dbReference type="ARBA" id="ARBA00023128"/>
    </source>
</evidence>
<evidence type="ECO:0000256" key="2">
    <source>
        <dbReference type="ARBA" id="ARBA00004173"/>
    </source>
</evidence>
<dbReference type="PANTHER" id="PTHR13391">
    <property type="entry name" value="MITOCHONDRIAL DISTRIBUTION REGULATOR MISATO"/>
    <property type="match status" value="1"/>
</dbReference>
<accession>A0AAF0ECA9</accession>
<reference evidence="8" key="1">
    <citation type="submission" date="2023-03" db="EMBL/GenBank/DDBJ databases">
        <title>Mating type loci evolution in Malassezia.</title>
        <authorList>
            <person name="Coelho M.A."/>
        </authorList>
    </citation>
    <scope>NUCLEOTIDE SEQUENCE</scope>
    <source>
        <strain evidence="8">CBS 12830</strain>
    </source>
</reference>
<comment type="function">
    <text evidence="1">Involved in the partitioning of the mitochondrial organelle and mitochondrial DNA (mtDNA) inheritance.</text>
</comment>
<evidence type="ECO:0000256" key="3">
    <source>
        <dbReference type="ARBA" id="ARBA00008507"/>
    </source>
</evidence>
<evidence type="ECO:0000313" key="8">
    <source>
        <dbReference type="EMBL" id="WFD22534.1"/>
    </source>
</evidence>
<evidence type="ECO:0000256" key="5">
    <source>
        <dbReference type="SAM" id="MobiDB-lite"/>
    </source>
</evidence>
<proteinExistence type="inferred from homology"/>
<dbReference type="GO" id="GO:0007005">
    <property type="term" value="P:mitochondrion organization"/>
    <property type="evidence" value="ECO:0007669"/>
    <property type="project" value="InterPro"/>
</dbReference>
<dbReference type="AlphaFoldDB" id="A0AAF0ECA9"/>
<feature type="domain" description="DML1/Misato tubulin" evidence="7">
    <location>
        <begin position="119"/>
        <end position="306"/>
    </location>
</feature>
<dbReference type="Pfam" id="PF14881">
    <property type="entry name" value="Tubulin_3"/>
    <property type="match status" value="1"/>
</dbReference>
<name>A0AAF0ECA9_9BASI</name>
<dbReference type="EMBL" id="CP119901">
    <property type="protein sequence ID" value="WFD22534.1"/>
    <property type="molecule type" value="Genomic_DNA"/>
</dbReference>
<sequence>MRPQETVYLSLGAAANAASMHFWNAQQSYFDFRADGPPPLIEHDVSFRAGQGTDGLETYTPRALLFDVRSEFGAMARVNELYATKDEEDVAYETIPTAERVVPSEWSELSDASERRPGRPRYWSDYASVLFHPRSHVPVAAPALYGSSFLAMPEDDSANCAPSSFADGVRIAQAMEGEQRVMEEQVRWLAEDSDLMQGFQIAASASDAFSGIASTYLGYLADEYPKVERHTMLLARTLPARYAPVAAMNEVLALTQAIEHAHLVVPVHLQGTVPRRDCVRPRWDDLHHAAAVVATLWETATLPTRLVQRHDTMATLRARLAWRGDTPLVQLGGCMPTPLLANRQPQVDVDALVNAMLASKGYATPAAPAPRFDGRAAIAAAWWDRSLAYGAHDRVTTAPVAVPYAETVVARDADALAETPTMQALSAWQAQQQPWSTRCVVRTYRRTFVPLAYPTARPYPDYLYGLTSTGRAWPDAATSEPSHVTSMPCIASLRASPDTLEIVERARTWVIDILEGHAPWAVYGMDEGMDRDAVLELRETLERLSDAYNTERINEDEPGTDEEWASEAWDV</sequence>
<dbReference type="Gene3D" id="3.40.50.1440">
    <property type="entry name" value="Tubulin/FtsZ, GTPase domain"/>
    <property type="match status" value="1"/>
</dbReference>
<gene>
    <name evidence="8" type="primary">DML1</name>
    <name evidence="8" type="ORF">MEQU1_001206</name>
</gene>
<dbReference type="SUPFAM" id="SSF52490">
    <property type="entry name" value="Tubulin nucleotide-binding domain-like"/>
    <property type="match status" value="1"/>
</dbReference>
<protein>
    <submittedName>
        <fullName evidence="8">MtDNA inheritance, partitioning of the mitochondrial organelle</fullName>
    </submittedName>
</protein>
<evidence type="ECO:0000259" key="7">
    <source>
        <dbReference type="Pfam" id="PF14881"/>
    </source>
</evidence>
<evidence type="ECO:0000259" key="6">
    <source>
        <dbReference type="Pfam" id="PF10644"/>
    </source>
</evidence>
<feature type="compositionally biased region" description="Acidic residues" evidence="5">
    <location>
        <begin position="554"/>
        <end position="571"/>
    </location>
</feature>
<dbReference type="InterPro" id="IPR049942">
    <property type="entry name" value="DML1/Misato"/>
</dbReference>
<dbReference type="Pfam" id="PF10644">
    <property type="entry name" value="Misat_Tub_SegII"/>
    <property type="match status" value="1"/>
</dbReference>
<feature type="domain" description="Misato Segment II tubulin-like" evidence="6">
    <location>
        <begin position="4"/>
        <end position="94"/>
    </location>
</feature>
<evidence type="ECO:0000313" key="9">
    <source>
        <dbReference type="Proteomes" id="UP001214415"/>
    </source>
</evidence>
<dbReference type="InterPro" id="IPR029209">
    <property type="entry name" value="DML1/Misato_tubulin"/>
</dbReference>
<dbReference type="GO" id="GO:0005739">
    <property type="term" value="C:mitochondrion"/>
    <property type="evidence" value="ECO:0007669"/>
    <property type="project" value="UniProtKB-SubCell"/>
</dbReference>
<keyword evidence="9" id="KW-1185">Reference proteome</keyword>
<organism evidence="8 9">
    <name type="scientific">Malassezia equina</name>
    <dbReference type="NCBI Taxonomy" id="1381935"/>
    <lineage>
        <taxon>Eukaryota</taxon>
        <taxon>Fungi</taxon>
        <taxon>Dikarya</taxon>
        <taxon>Basidiomycota</taxon>
        <taxon>Ustilaginomycotina</taxon>
        <taxon>Malasseziomycetes</taxon>
        <taxon>Malasseziales</taxon>
        <taxon>Malasseziaceae</taxon>
        <taxon>Malassezia</taxon>
    </lineage>
</organism>
<feature type="region of interest" description="Disordered" evidence="5">
    <location>
        <begin position="552"/>
        <end position="571"/>
    </location>
</feature>
<dbReference type="Proteomes" id="UP001214415">
    <property type="component" value="Chromosome 2"/>
</dbReference>
<keyword evidence="4" id="KW-0496">Mitochondrion</keyword>
<dbReference type="PANTHER" id="PTHR13391:SF0">
    <property type="entry name" value="PROTEIN MISATO HOMOLOG 1"/>
    <property type="match status" value="1"/>
</dbReference>
<evidence type="ECO:0000256" key="1">
    <source>
        <dbReference type="ARBA" id="ARBA00003757"/>
    </source>
</evidence>
<comment type="subcellular location">
    <subcellularLocation>
        <location evidence="2">Mitochondrion</location>
    </subcellularLocation>
</comment>
<dbReference type="InterPro" id="IPR019605">
    <property type="entry name" value="Misato_II_tubulin-like"/>
</dbReference>